<evidence type="ECO:0000313" key="2">
    <source>
        <dbReference type="Proteomes" id="UP001429984"/>
    </source>
</evidence>
<accession>A0ABS0B6J9</accession>
<dbReference type="Proteomes" id="UP001429984">
    <property type="component" value="Unassembled WGS sequence"/>
</dbReference>
<gene>
    <name evidence="1" type="ORF">IU514_11520</name>
</gene>
<organism evidence="1 2">
    <name type="scientific">Lysobacter niastensis</name>
    <dbReference type="NCBI Taxonomy" id="380629"/>
    <lineage>
        <taxon>Bacteria</taxon>
        <taxon>Pseudomonadati</taxon>
        <taxon>Pseudomonadota</taxon>
        <taxon>Gammaproteobacteria</taxon>
        <taxon>Lysobacterales</taxon>
        <taxon>Lysobacteraceae</taxon>
        <taxon>Lysobacter</taxon>
    </lineage>
</organism>
<evidence type="ECO:0000313" key="1">
    <source>
        <dbReference type="EMBL" id="MBF6024658.1"/>
    </source>
</evidence>
<sequence length="77" mass="9080">MLRFDRRTPPTHIRVQRRMGLTRAQELMMMVCEDNGWTLRFVRGPLEHPTPVMFAGEQDYLVVRADGSIDDDIQLRH</sequence>
<protein>
    <submittedName>
        <fullName evidence="1">Uncharacterized protein</fullName>
    </submittedName>
</protein>
<name>A0ABS0B6J9_9GAMM</name>
<comment type="caution">
    <text evidence="1">The sequence shown here is derived from an EMBL/GenBank/DDBJ whole genome shotgun (WGS) entry which is preliminary data.</text>
</comment>
<proteinExistence type="predicted"/>
<dbReference type="EMBL" id="JADLZT010000006">
    <property type="protein sequence ID" value="MBF6024658.1"/>
    <property type="molecule type" value="Genomic_DNA"/>
</dbReference>
<reference evidence="1 2" key="1">
    <citation type="submission" date="2020-11" db="EMBL/GenBank/DDBJ databases">
        <title>Draft Genome Sequence and Secondary Metabolite Biosynthetic Potential of the Lysobacter niastensis Type strain DSM 18481.</title>
        <authorList>
            <person name="Turrini P."/>
            <person name="Artuso I."/>
            <person name="Tescari M."/>
            <person name="Lugli G.A."/>
            <person name="Frangipani E."/>
            <person name="Ventura M."/>
            <person name="Visca P."/>
        </authorList>
    </citation>
    <scope>NUCLEOTIDE SEQUENCE [LARGE SCALE GENOMIC DNA]</scope>
    <source>
        <strain evidence="1 2">DSM 18481</strain>
    </source>
</reference>
<keyword evidence="2" id="KW-1185">Reference proteome</keyword>
<dbReference type="RefSeq" id="WP_194931265.1">
    <property type="nucleotide sequence ID" value="NZ_JADLZT010000006.1"/>
</dbReference>